<gene>
    <name evidence="1" type="ORF">ABT39_MTgene2603</name>
</gene>
<organism evidence="1">
    <name type="scientific">Picea glauca</name>
    <name type="common">White spruce</name>
    <name type="synonym">Pinus glauca</name>
    <dbReference type="NCBI Taxonomy" id="3330"/>
    <lineage>
        <taxon>Eukaryota</taxon>
        <taxon>Viridiplantae</taxon>
        <taxon>Streptophyta</taxon>
        <taxon>Embryophyta</taxon>
        <taxon>Tracheophyta</taxon>
        <taxon>Spermatophyta</taxon>
        <taxon>Pinopsida</taxon>
        <taxon>Pinidae</taxon>
        <taxon>Conifers I</taxon>
        <taxon>Pinales</taxon>
        <taxon>Pinaceae</taxon>
        <taxon>Picea</taxon>
    </lineage>
</organism>
<reference evidence="1" key="1">
    <citation type="journal article" date="2015" name="Genome Biol. Evol.">
        <title>Organellar Genomes of White Spruce (Picea glauca): Assembly and Annotation.</title>
        <authorList>
            <person name="Jackman S.D."/>
            <person name="Warren R.L."/>
            <person name="Gibb E.A."/>
            <person name="Vandervalk B.P."/>
            <person name="Mohamadi H."/>
            <person name="Chu J."/>
            <person name="Raymond A."/>
            <person name="Pleasance S."/>
            <person name="Coope R."/>
            <person name="Wildung M.R."/>
            <person name="Ritland C.E."/>
            <person name="Bousquet J."/>
            <person name="Jones S.J."/>
            <person name="Bohlmann J."/>
            <person name="Birol I."/>
        </authorList>
    </citation>
    <scope>NUCLEOTIDE SEQUENCE [LARGE SCALE GENOMIC DNA]</scope>
    <source>
        <tissue evidence="1">Flushing bud</tissue>
    </source>
</reference>
<evidence type="ECO:0000313" key="1">
    <source>
        <dbReference type="EMBL" id="KUM45501.1"/>
    </source>
</evidence>
<protein>
    <submittedName>
        <fullName evidence="1">Uncharacterized protein</fullName>
    </submittedName>
</protein>
<comment type="caution">
    <text evidence="1">The sequence shown here is derived from an EMBL/GenBank/DDBJ whole genome shotgun (WGS) entry which is preliminary data.</text>
</comment>
<dbReference type="AlphaFoldDB" id="A0A124GMF4"/>
<sequence>MDELISILQLGQDKATGWSLDRALTLLPGRTTQ</sequence>
<proteinExistence type="predicted"/>
<geneLocation type="mitochondrion" evidence="1"/>
<keyword evidence="1" id="KW-0496">Mitochondrion</keyword>
<accession>A0A124GMF4</accession>
<dbReference type="EMBL" id="LKAM01000018">
    <property type="protein sequence ID" value="KUM45501.1"/>
    <property type="molecule type" value="Genomic_DNA"/>
</dbReference>
<name>A0A124GMF4_PICGL</name>